<proteinExistence type="predicted"/>
<dbReference type="InterPro" id="IPR036865">
    <property type="entry name" value="CRAL-TRIO_dom_sf"/>
</dbReference>
<gene>
    <name evidence="3" type="ORF">Clacol_002787</name>
</gene>
<dbReference type="Pfam" id="PF00650">
    <property type="entry name" value="CRAL_TRIO"/>
    <property type="match status" value="2"/>
</dbReference>
<evidence type="ECO:0000259" key="2">
    <source>
        <dbReference type="PROSITE" id="PS50191"/>
    </source>
</evidence>
<dbReference type="Proteomes" id="UP001050691">
    <property type="component" value="Unassembled WGS sequence"/>
</dbReference>
<accession>A0AAV5A518</accession>
<comment type="caution">
    <text evidence="3">The sequence shown here is derived from an EMBL/GenBank/DDBJ whole genome shotgun (WGS) entry which is preliminary data.</text>
</comment>
<dbReference type="PROSITE" id="PS50191">
    <property type="entry name" value="CRAL_TRIO"/>
    <property type="match status" value="1"/>
</dbReference>
<dbReference type="InterPro" id="IPR036273">
    <property type="entry name" value="CRAL/TRIO_N_dom_sf"/>
</dbReference>
<dbReference type="SUPFAM" id="SSF52087">
    <property type="entry name" value="CRAL/TRIO domain"/>
    <property type="match status" value="1"/>
</dbReference>
<dbReference type="EMBL" id="BPWL01000003">
    <property type="protein sequence ID" value="GJJ08568.1"/>
    <property type="molecule type" value="Genomic_DNA"/>
</dbReference>
<name>A0AAV5A518_9AGAM</name>
<dbReference type="InterPro" id="IPR001251">
    <property type="entry name" value="CRAL-TRIO_dom"/>
</dbReference>
<dbReference type="InterPro" id="IPR052578">
    <property type="entry name" value="PI_Transfer_CRAL-TRIO"/>
</dbReference>
<protein>
    <recommendedName>
        <fullName evidence="2">CRAL-TRIO domain-containing protein</fullName>
    </recommendedName>
</protein>
<feature type="domain" description="CRAL-TRIO" evidence="2">
    <location>
        <begin position="153"/>
        <end position="221"/>
    </location>
</feature>
<dbReference type="SUPFAM" id="SSF46938">
    <property type="entry name" value="CRAL/TRIO N-terminal domain"/>
    <property type="match status" value="1"/>
</dbReference>
<dbReference type="PANTHER" id="PTHR45824:SF29">
    <property type="entry name" value="GH16843P"/>
    <property type="match status" value="1"/>
</dbReference>
<dbReference type="Pfam" id="PF03765">
    <property type="entry name" value="CRAL_TRIO_N"/>
    <property type="match status" value="1"/>
</dbReference>
<dbReference type="InterPro" id="IPR011074">
    <property type="entry name" value="CRAL/TRIO_N_dom"/>
</dbReference>
<reference evidence="3" key="1">
    <citation type="submission" date="2021-10" db="EMBL/GenBank/DDBJ databases">
        <title>De novo Genome Assembly of Clathrus columnatus (Basidiomycota, Fungi) Using Illumina and Nanopore Sequence Data.</title>
        <authorList>
            <person name="Ogiso-Tanaka E."/>
            <person name="Itagaki H."/>
            <person name="Hosoya T."/>
            <person name="Hosaka K."/>
        </authorList>
    </citation>
    <scope>NUCLEOTIDE SEQUENCE</scope>
    <source>
        <strain evidence="3">MO-923</strain>
    </source>
</reference>
<dbReference type="AlphaFoldDB" id="A0AAV5A518"/>
<organism evidence="3 4">
    <name type="scientific">Clathrus columnatus</name>
    <dbReference type="NCBI Taxonomy" id="1419009"/>
    <lineage>
        <taxon>Eukaryota</taxon>
        <taxon>Fungi</taxon>
        <taxon>Dikarya</taxon>
        <taxon>Basidiomycota</taxon>
        <taxon>Agaricomycotina</taxon>
        <taxon>Agaricomycetes</taxon>
        <taxon>Phallomycetidae</taxon>
        <taxon>Phallales</taxon>
        <taxon>Clathraceae</taxon>
        <taxon>Clathrus</taxon>
    </lineage>
</organism>
<evidence type="ECO:0000313" key="3">
    <source>
        <dbReference type="EMBL" id="GJJ08568.1"/>
    </source>
</evidence>
<dbReference type="GO" id="GO:0008526">
    <property type="term" value="F:phosphatidylinositol transfer activity"/>
    <property type="evidence" value="ECO:0007669"/>
    <property type="project" value="TreeGrafter"/>
</dbReference>
<evidence type="ECO:0000256" key="1">
    <source>
        <dbReference type="SAM" id="MobiDB-lite"/>
    </source>
</evidence>
<dbReference type="SMART" id="SM00516">
    <property type="entry name" value="SEC14"/>
    <property type="match status" value="1"/>
</dbReference>
<dbReference type="CDD" id="cd00170">
    <property type="entry name" value="SEC14"/>
    <property type="match status" value="1"/>
</dbReference>
<evidence type="ECO:0000313" key="4">
    <source>
        <dbReference type="Proteomes" id="UP001050691"/>
    </source>
</evidence>
<keyword evidence="4" id="KW-1185">Reference proteome</keyword>
<dbReference type="Gene3D" id="3.40.525.10">
    <property type="entry name" value="CRAL-TRIO lipid binding domain"/>
    <property type="match status" value="2"/>
</dbReference>
<sequence>MVQTTPLLPPESGIERPPSPLEDKQKEKYQSLLDYFSKQDYRLSGADEDGELKEIEKFWLVLLRATKWDVNEAQKRLEDTLQWRREFGIYDITPEDIEPEAVTGKEVLLGYDNKKQPMFYMFPSRQNTEESPRQIQFTFYFFELSMDLMPPGIEAHYPERLGYAYISNVPFLVRTFFTLISPFIDPISREKMKFNPKVIEDGYINPDQLIKEWGGQIDFEYKHEEYWPNLMEMTRNRRNLWFKNWQRMGGKIGTSEWDMKQVSQEQNAE</sequence>
<dbReference type="PANTHER" id="PTHR45824">
    <property type="entry name" value="GH16843P"/>
    <property type="match status" value="1"/>
</dbReference>
<feature type="region of interest" description="Disordered" evidence="1">
    <location>
        <begin position="1"/>
        <end position="25"/>
    </location>
</feature>